<dbReference type="STRING" id="930090.W6YTB8"/>
<keyword evidence="6" id="KW-1185">Reference proteome</keyword>
<evidence type="ECO:0000313" key="5">
    <source>
        <dbReference type="EMBL" id="EUC40783.1"/>
    </source>
</evidence>
<dbReference type="Proteomes" id="UP000054032">
    <property type="component" value="Unassembled WGS sequence"/>
</dbReference>
<dbReference type="KEGG" id="bor:COCMIDRAFT_107923"/>
<dbReference type="GeneID" id="19119149"/>
<dbReference type="Pfam" id="PF18130">
    <property type="entry name" value="ATPgrasp_N"/>
    <property type="match status" value="1"/>
</dbReference>
<accession>W6YTB8</accession>
<evidence type="ECO:0000256" key="2">
    <source>
        <dbReference type="ARBA" id="ARBA00022741"/>
    </source>
</evidence>
<evidence type="ECO:0000256" key="3">
    <source>
        <dbReference type="ARBA" id="ARBA00022840"/>
    </source>
</evidence>
<dbReference type="EMBL" id="KI964140">
    <property type="protein sequence ID" value="EUC40783.1"/>
    <property type="molecule type" value="Genomic_DNA"/>
</dbReference>
<gene>
    <name evidence="5" type="ORF">COCMIDRAFT_107923</name>
</gene>
<dbReference type="RefSeq" id="XP_007692710.1">
    <property type="nucleotide sequence ID" value="XM_007694520.1"/>
</dbReference>
<dbReference type="eggNOG" id="ENOG502QT0U">
    <property type="taxonomic scope" value="Eukaryota"/>
</dbReference>
<dbReference type="GO" id="GO:0016874">
    <property type="term" value="F:ligase activity"/>
    <property type="evidence" value="ECO:0007669"/>
    <property type="project" value="UniProtKB-KW"/>
</dbReference>
<reference evidence="5 6" key="1">
    <citation type="journal article" date="2013" name="PLoS Genet.">
        <title>Comparative genome structure, secondary metabolite, and effector coding capacity across Cochliobolus pathogens.</title>
        <authorList>
            <person name="Condon B.J."/>
            <person name="Leng Y."/>
            <person name="Wu D."/>
            <person name="Bushley K.E."/>
            <person name="Ohm R.A."/>
            <person name="Otillar R."/>
            <person name="Martin J."/>
            <person name="Schackwitz W."/>
            <person name="Grimwood J."/>
            <person name="MohdZainudin N."/>
            <person name="Xue C."/>
            <person name="Wang R."/>
            <person name="Manning V.A."/>
            <person name="Dhillon B."/>
            <person name="Tu Z.J."/>
            <person name="Steffenson B.J."/>
            <person name="Salamov A."/>
            <person name="Sun H."/>
            <person name="Lowry S."/>
            <person name="LaButti K."/>
            <person name="Han J."/>
            <person name="Copeland A."/>
            <person name="Lindquist E."/>
            <person name="Barry K."/>
            <person name="Schmutz J."/>
            <person name="Baker S.E."/>
            <person name="Ciuffetti L.M."/>
            <person name="Grigoriev I.V."/>
            <person name="Zhong S."/>
            <person name="Turgeon B.G."/>
        </authorList>
    </citation>
    <scope>NUCLEOTIDE SEQUENCE [LARGE SCALE GENOMIC DNA]</scope>
    <source>
        <strain evidence="5 6">ATCC 44560</strain>
    </source>
</reference>
<dbReference type="AlphaFoldDB" id="W6YTB8"/>
<keyword evidence="1" id="KW-0436">Ligase</keyword>
<feature type="domain" description="BL00235/CARNS1 N-terminal" evidence="4">
    <location>
        <begin position="236"/>
        <end position="322"/>
    </location>
</feature>
<evidence type="ECO:0000313" key="6">
    <source>
        <dbReference type="Proteomes" id="UP000054032"/>
    </source>
</evidence>
<name>W6YTB8_COCMI</name>
<dbReference type="Gene3D" id="3.40.50.20">
    <property type="match status" value="1"/>
</dbReference>
<keyword evidence="3" id="KW-0067">ATP-binding</keyword>
<organism evidence="5 6">
    <name type="scientific">Bipolaris oryzae ATCC 44560</name>
    <dbReference type="NCBI Taxonomy" id="930090"/>
    <lineage>
        <taxon>Eukaryota</taxon>
        <taxon>Fungi</taxon>
        <taxon>Dikarya</taxon>
        <taxon>Ascomycota</taxon>
        <taxon>Pezizomycotina</taxon>
        <taxon>Dothideomycetes</taxon>
        <taxon>Pleosporomycetidae</taxon>
        <taxon>Pleosporales</taxon>
        <taxon>Pleosporineae</taxon>
        <taxon>Pleosporaceae</taxon>
        <taxon>Bipolaris</taxon>
    </lineage>
</organism>
<dbReference type="GO" id="GO:0005524">
    <property type="term" value="F:ATP binding"/>
    <property type="evidence" value="ECO:0007669"/>
    <property type="project" value="UniProtKB-KW"/>
</dbReference>
<dbReference type="PANTHER" id="PTHR43585:SF2">
    <property type="entry name" value="ATP-GRASP ENZYME FSQD"/>
    <property type="match status" value="1"/>
</dbReference>
<keyword evidence="2" id="KW-0547">Nucleotide-binding</keyword>
<dbReference type="SUPFAM" id="SSF56059">
    <property type="entry name" value="Glutathione synthetase ATP-binding domain-like"/>
    <property type="match status" value="1"/>
</dbReference>
<evidence type="ECO:0000256" key="1">
    <source>
        <dbReference type="ARBA" id="ARBA00022598"/>
    </source>
</evidence>
<dbReference type="InterPro" id="IPR041472">
    <property type="entry name" value="BL00235/CARNS1_N"/>
</dbReference>
<dbReference type="InterPro" id="IPR052032">
    <property type="entry name" value="ATP-dep_AA_Ligase"/>
</dbReference>
<sequence>MSRTAQIIYREEGGSHGERERGWKITWSIAAHQSQFYQSANLTIEAVANPGAAGELVVDVVERGSLISLEDADPEQTGTAERDALAESVIGCRSLSFLIDTLQRTTTTHAPQAITLIVPRGHGNIVRADIVPKRMHDVNNVEATAALAEPLQLYTDESWTATTSLSTLFRTAAGAIRLSPLSEGTTIADAWTALERELENRLNVPLLLTGLKRRLLFMVEGGLGFPFGGACSWQLYETAKSLGIDLVVLAEEGHVLKQKPEFANWCHDFVPVQCGYDAEFHTRIVSAVKQYEQDSGRSADGLLTAYESYHVPVATAAQQLGLSHEPLSAYEVATDKFKTSLAEGRKSYTASSVDEALHIARTETLPWPLIIKPCRGWASELVFKVDNIEQLEQAAPRMKSDSHGAQFVMEHYCSGPEVDINFVLYDGQVCFWGMLSSLFPSPDTS</sequence>
<proteinExistence type="predicted"/>
<protein>
    <recommendedName>
        <fullName evidence="4">BL00235/CARNS1 N-terminal domain-containing protein</fullName>
    </recommendedName>
</protein>
<dbReference type="PANTHER" id="PTHR43585">
    <property type="entry name" value="FUMIPYRROLE BIOSYNTHESIS PROTEIN C"/>
    <property type="match status" value="1"/>
</dbReference>
<evidence type="ECO:0000259" key="4">
    <source>
        <dbReference type="Pfam" id="PF18130"/>
    </source>
</evidence>
<dbReference type="HOGENOM" id="CLU_049902_0_0_1"/>
<dbReference type="Gene3D" id="3.30.470.20">
    <property type="entry name" value="ATP-grasp fold, B domain"/>
    <property type="match status" value="1"/>
</dbReference>
<dbReference type="OrthoDB" id="434648at2759"/>